<feature type="transmembrane region" description="Helical" evidence="1">
    <location>
        <begin position="21"/>
        <end position="44"/>
    </location>
</feature>
<comment type="caution">
    <text evidence="2">The sequence shown here is derived from an EMBL/GenBank/DDBJ whole genome shotgun (WGS) entry which is preliminary data.</text>
</comment>
<dbReference type="AlphaFoldDB" id="A0AAD4AHW5"/>
<evidence type="ECO:0000256" key="1">
    <source>
        <dbReference type="SAM" id="Phobius"/>
    </source>
</evidence>
<reference evidence="2" key="2">
    <citation type="submission" date="2015-03" db="EMBL/GenBank/DDBJ databases">
        <title>Genome sequence of Pseudoalteromonas citrea.</title>
        <authorList>
            <person name="Xie B.-B."/>
            <person name="Rong J.-C."/>
            <person name="Qin Q.-L."/>
            <person name="Zhang Y.-Z."/>
        </authorList>
    </citation>
    <scope>NUCLEOTIDE SEQUENCE</scope>
    <source>
        <strain evidence="2">DSM 8771</strain>
    </source>
</reference>
<keyword evidence="1" id="KW-0812">Transmembrane</keyword>
<name>A0AAD4AHW5_9GAMM</name>
<dbReference type="Proteomes" id="UP000016487">
    <property type="component" value="Unassembled WGS sequence"/>
</dbReference>
<protein>
    <submittedName>
        <fullName evidence="2">Uncharacterized protein</fullName>
    </submittedName>
</protein>
<evidence type="ECO:0000313" key="3">
    <source>
        <dbReference type="Proteomes" id="UP000016487"/>
    </source>
</evidence>
<keyword evidence="1" id="KW-0472">Membrane</keyword>
<gene>
    <name evidence="2" type="ORF">PCIT_a2967</name>
</gene>
<proteinExistence type="predicted"/>
<sequence>MRCAIRCGVRCQQARRKVAPTFNYITAIFMATPPPVGEVLYLALFRFYTSRYLSAAPSDTVVKHQ</sequence>
<reference evidence="2" key="1">
    <citation type="journal article" date="2012" name="J. Bacteriol.">
        <title>Genome sequences of type strains of seven species of the marine bacterium Pseudoalteromonas.</title>
        <authorList>
            <person name="Xie B.B."/>
            <person name="Shu Y.L."/>
            <person name="Qin Q.L."/>
            <person name="Rong J.C."/>
            <person name="Zhang X.Y."/>
            <person name="Chen X.L."/>
            <person name="Shi M."/>
            <person name="He H.L."/>
            <person name="Zhou B.C."/>
            <person name="Zhang Y.Z."/>
        </authorList>
    </citation>
    <scope>NUCLEOTIDE SEQUENCE</scope>
    <source>
        <strain evidence="2">DSM 8771</strain>
    </source>
</reference>
<keyword evidence="1" id="KW-1133">Transmembrane helix</keyword>
<organism evidence="2 3">
    <name type="scientific">Pseudoalteromonas citrea</name>
    <dbReference type="NCBI Taxonomy" id="43655"/>
    <lineage>
        <taxon>Bacteria</taxon>
        <taxon>Pseudomonadati</taxon>
        <taxon>Pseudomonadota</taxon>
        <taxon>Gammaproteobacteria</taxon>
        <taxon>Alteromonadales</taxon>
        <taxon>Pseudoalteromonadaceae</taxon>
        <taxon>Pseudoalteromonas</taxon>
    </lineage>
</organism>
<dbReference type="EMBL" id="AHBZ03000021">
    <property type="protein sequence ID" value="KAF7770023.1"/>
    <property type="molecule type" value="Genomic_DNA"/>
</dbReference>
<evidence type="ECO:0000313" key="2">
    <source>
        <dbReference type="EMBL" id="KAF7770023.1"/>
    </source>
</evidence>
<accession>A0AAD4AHW5</accession>